<proteinExistence type="predicted"/>
<reference evidence="1" key="2">
    <citation type="journal article" date="2015" name="Fish Shellfish Immunol.">
        <title>Early steps in the European eel (Anguilla anguilla)-Vibrio vulnificus interaction in the gills: Role of the RtxA13 toxin.</title>
        <authorList>
            <person name="Callol A."/>
            <person name="Pajuelo D."/>
            <person name="Ebbesson L."/>
            <person name="Teles M."/>
            <person name="MacKenzie S."/>
            <person name="Amaro C."/>
        </authorList>
    </citation>
    <scope>NUCLEOTIDE SEQUENCE</scope>
</reference>
<organism evidence="1">
    <name type="scientific">Anguilla anguilla</name>
    <name type="common">European freshwater eel</name>
    <name type="synonym">Muraena anguilla</name>
    <dbReference type="NCBI Taxonomy" id="7936"/>
    <lineage>
        <taxon>Eukaryota</taxon>
        <taxon>Metazoa</taxon>
        <taxon>Chordata</taxon>
        <taxon>Craniata</taxon>
        <taxon>Vertebrata</taxon>
        <taxon>Euteleostomi</taxon>
        <taxon>Actinopterygii</taxon>
        <taxon>Neopterygii</taxon>
        <taxon>Teleostei</taxon>
        <taxon>Anguilliformes</taxon>
        <taxon>Anguillidae</taxon>
        <taxon>Anguilla</taxon>
    </lineage>
</organism>
<sequence>MAGGLGVGK</sequence>
<name>A0A0E9U0R6_ANGAN</name>
<dbReference type="EMBL" id="GBXM01049260">
    <property type="protein sequence ID" value="JAH59317.1"/>
    <property type="molecule type" value="Transcribed_RNA"/>
</dbReference>
<reference evidence="1" key="1">
    <citation type="submission" date="2014-11" db="EMBL/GenBank/DDBJ databases">
        <authorList>
            <person name="Amaro Gonzalez C."/>
        </authorList>
    </citation>
    <scope>NUCLEOTIDE SEQUENCE</scope>
</reference>
<protein>
    <submittedName>
        <fullName evidence="1">Uncharacterized protein</fullName>
    </submittedName>
</protein>
<accession>A0A0E9U0R6</accession>
<evidence type="ECO:0000313" key="1">
    <source>
        <dbReference type="EMBL" id="JAH59317.1"/>
    </source>
</evidence>